<evidence type="ECO:0000256" key="1">
    <source>
        <dbReference type="ARBA" id="ARBA00008103"/>
    </source>
</evidence>
<dbReference type="InterPro" id="IPR019618">
    <property type="entry name" value="Spore_germination_GerPA"/>
</dbReference>
<dbReference type="Proteomes" id="UP000219546">
    <property type="component" value="Unassembled WGS sequence"/>
</dbReference>
<evidence type="ECO:0000313" key="3">
    <source>
        <dbReference type="Proteomes" id="UP000219546"/>
    </source>
</evidence>
<dbReference type="OrthoDB" id="2382149at2"/>
<organism evidence="2 3">
    <name type="scientific">Bacillus oleivorans</name>
    <dbReference type="NCBI Taxonomy" id="1448271"/>
    <lineage>
        <taxon>Bacteria</taxon>
        <taxon>Bacillati</taxon>
        <taxon>Bacillota</taxon>
        <taxon>Bacilli</taxon>
        <taxon>Bacillales</taxon>
        <taxon>Bacillaceae</taxon>
        <taxon>Bacillus</taxon>
    </lineage>
</organism>
<dbReference type="Pfam" id="PF10676">
    <property type="entry name" value="gerPA"/>
    <property type="match status" value="1"/>
</dbReference>
<sequence length="72" mass="7526">MPAIVGPIQIFSVSGGEVQFGDTFYVSPKSSHKTISGSGAHNTGPFIINNNFLSASNYIDLNAIDQPITGNA</sequence>
<gene>
    <name evidence="2" type="ORF">SAMN05877753_103448</name>
</gene>
<keyword evidence="3" id="KW-1185">Reference proteome</keyword>
<dbReference type="AlphaFoldDB" id="A0A285CRL5"/>
<accession>A0A285CRL5</accession>
<dbReference type="RefSeq" id="WP_097158357.1">
    <property type="nucleotide sequence ID" value="NZ_JBEPMQ010000002.1"/>
</dbReference>
<evidence type="ECO:0000313" key="2">
    <source>
        <dbReference type="EMBL" id="SNX70065.1"/>
    </source>
</evidence>
<proteinExistence type="inferred from homology"/>
<dbReference type="EMBL" id="OAOP01000003">
    <property type="protein sequence ID" value="SNX70065.1"/>
    <property type="molecule type" value="Genomic_DNA"/>
</dbReference>
<dbReference type="PANTHER" id="PTHR37808">
    <property type="entry name" value="SPORE GERMINATION PROTEIN-LIKE PROTEIN YDZR-RELATED"/>
    <property type="match status" value="1"/>
</dbReference>
<comment type="similarity">
    <text evidence="1">Belongs to the GerPA/GerPF family.</text>
</comment>
<dbReference type="PANTHER" id="PTHR37808:SF1">
    <property type="entry name" value="SPORE GERMINATION PROTEIN-LIKE PROTEIN YDZR"/>
    <property type="match status" value="1"/>
</dbReference>
<protein>
    <submittedName>
        <fullName evidence="2">Spore germination protein PF</fullName>
    </submittedName>
</protein>
<name>A0A285CRL5_9BACI</name>
<reference evidence="2 3" key="1">
    <citation type="submission" date="2017-08" db="EMBL/GenBank/DDBJ databases">
        <authorList>
            <person name="de Groot N.N."/>
        </authorList>
    </citation>
    <scope>NUCLEOTIDE SEQUENCE [LARGE SCALE GENOMIC DNA]</scope>
    <source>
        <strain evidence="2 3">JC228</strain>
    </source>
</reference>